<dbReference type="AlphaFoldDB" id="A0AAE1FNU5"/>
<dbReference type="Gene3D" id="3.90.180.10">
    <property type="entry name" value="Medium-chain alcohol dehydrogenases, catalytic domain"/>
    <property type="match status" value="1"/>
</dbReference>
<keyword evidence="4" id="KW-1185">Reference proteome</keyword>
<dbReference type="InterPro" id="IPR020843">
    <property type="entry name" value="ER"/>
</dbReference>
<dbReference type="Gene3D" id="3.40.50.720">
    <property type="entry name" value="NAD(P)-binding Rossmann-like Domain"/>
    <property type="match status" value="1"/>
</dbReference>
<dbReference type="GO" id="GO:0003730">
    <property type="term" value="F:mRNA 3'-UTR binding"/>
    <property type="evidence" value="ECO:0007669"/>
    <property type="project" value="TreeGrafter"/>
</dbReference>
<dbReference type="FunFam" id="3.40.50.720:FF:000244">
    <property type="entry name" value="quinone oxidoreductase"/>
    <property type="match status" value="1"/>
</dbReference>
<dbReference type="EMBL" id="JAWQEG010001762">
    <property type="protein sequence ID" value="KAK3876875.1"/>
    <property type="molecule type" value="Genomic_DNA"/>
</dbReference>
<evidence type="ECO:0000313" key="3">
    <source>
        <dbReference type="EMBL" id="KAK3876875.1"/>
    </source>
</evidence>
<dbReference type="InterPro" id="IPR051603">
    <property type="entry name" value="Zinc-ADH_QOR/CCCR"/>
</dbReference>
<sequence>MSTMRGVLVRKFGGVEVLKVESNVPVSSVAGNQVLVKMKMSGVNPVDTYIRSGQYGKLPELPYIPGKDGAGLVHQIGKGVTKFKPGDRVFCNGSGTLAEYTTFDESHVFHLPDSYTMEEGASIGVPYFTAYRALFQKANIKSGERLLVHGASGAVGLAAVQMAKAYGLEVVGTAGTKEGLELVKRVGAHAVFNHRQSGYLDQLAAEPKFDIILEMLANVNLGADLPLMKARGRTVIVGSRGTVTINPRDLMITEACVMGVALLAAQDDEWDEIGNGVVKAIKEGWVKPVIDRVYPLDKVGDAHHDIIQSSGAKGNLVVQVQE</sequence>
<dbReference type="InterPro" id="IPR013154">
    <property type="entry name" value="ADH-like_N"/>
</dbReference>
<gene>
    <name evidence="3" type="ORF">Pcinc_018371</name>
</gene>
<name>A0AAE1FNU5_PETCI</name>
<feature type="domain" description="Enoyl reductase (ER)" evidence="2">
    <location>
        <begin position="13"/>
        <end position="318"/>
    </location>
</feature>
<organism evidence="3 4">
    <name type="scientific">Petrolisthes cinctipes</name>
    <name type="common">Flat porcelain crab</name>
    <dbReference type="NCBI Taxonomy" id="88211"/>
    <lineage>
        <taxon>Eukaryota</taxon>
        <taxon>Metazoa</taxon>
        <taxon>Ecdysozoa</taxon>
        <taxon>Arthropoda</taxon>
        <taxon>Crustacea</taxon>
        <taxon>Multicrustacea</taxon>
        <taxon>Malacostraca</taxon>
        <taxon>Eumalacostraca</taxon>
        <taxon>Eucarida</taxon>
        <taxon>Decapoda</taxon>
        <taxon>Pleocyemata</taxon>
        <taxon>Anomura</taxon>
        <taxon>Galatheoidea</taxon>
        <taxon>Porcellanidae</taxon>
        <taxon>Petrolisthes</taxon>
    </lineage>
</organism>
<reference evidence="3" key="1">
    <citation type="submission" date="2023-10" db="EMBL/GenBank/DDBJ databases">
        <title>Genome assemblies of two species of porcelain crab, Petrolisthes cinctipes and Petrolisthes manimaculis (Anomura: Porcellanidae).</title>
        <authorList>
            <person name="Angst P."/>
        </authorList>
    </citation>
    <scope>NUCLEOTIDE SEQUENCE</scope>
    <source>
        <strain evidence="3">PB745_01</strain>
        <tissue evidence="3">Gill</tissue>
    </source>
</reference>
<evidence type="ECO:0000259" key="2">
    <source>
        <dbReference type="SMART" id="SM00829"/>
    </source>
</evidence>
<dbReference type="InterPro" id="IPR036291">
    <property type="entry name" value="NAD(P)-bd_dom_sf"/>
</dbReference>
<dbReference type="InterPro" id="IPR013149">
    <property type="entry name" value="ADH-like_C"/>
</dbReference>
<dbReference type="CDD" id="cd08253">
    <property type="entry name" value="zeta_crystallin"/>
    <property type="match status" value="1"/>
</dbReference>
<dbReference type="PANTHER" id="PTHR44154">
    <property type="entry name" value="QUINONE OXIDOREDUCTASE"/>
    <property type="match status" value="1"/>
</dbReference>
<dbReference type="Pfam" id="PF08240">
    <property type="entry name" value="ADH_N"/>
    <property type="match status" value="1"/>
</dbReference>
<dbReference type="InterPro" id="IPR011032">
    <property type="entry name" value="GroES-like_sf"/>
</dbReference>
<dbReference type="GO" id="GO:0005829">
    <property type="term" value="C:cytosol"/>
    <property type="evidence" value="ECO:0007669"/>
    <property type="project" value="TreeGrafter"/>
</dbReference>
<comment type="caution">
    <text evidence="3">The sequence shown here is derived from an EMBL/GenBank/DDBJ whole genome shotgun (WGS) entry which is preliminary data.</text>
</comment>
<keyword evidence="1" id="KW-0521">NADP</keyword>
<accession>A0AAE1FNU5</accession>
<protein>
    <recommendedName>
        <fullName evidence="2">Enoyl reductase (ER) domain-containing protein</fullName>
    </recommendedName>
</protein>
<dbReference type="GO" id="GO:0070402">
    <property type="term" value="F:NADPH binding"/>
    <property type="evidence" value="ECO:0007669"/>
    <property type="project" value="TreeGrafter"/>
</dbReference>
<dbReference type="SUPFAM" id="SSF51735">
    <property type="entry name" value="NAD(P)-binding Rossmann-fold domains"/>
    <property type="match status" value="1"/>
</dbReference>
<dbReference type="GO" id="GO:0003960">
    <property type="term" value="F:quinone reductase (NADPH) activity"/>
    <property type="evidence" value="ECO:0007669"/>
    <property type="project" value="TreeGrafter"/>
</dbReference>
<dbReference type="Pfam" id="PF00107">
    <property type="entry name" value="ADH_zinc_N"/>
    <property type="match status" value="1"/>
</dbReference>
<dbReference type="Proteomes" id="UP001286313">
    <property type="component" value="Unassembled WGS sequence"/>
</dbReference>
<evidence type="ECO:0000256" key="1">
    <source>
        <dbReference type="ARBA" id="ARBA00022857"/>
    </source>
</evidence>
<dbReference type="PANTHER" id="PTHR44154:SF1">
    <property type="entry name" value="QUINONE OXIDOREDUCTASE"/>
    <property type="match status" value="1"/>
</dbReference>
<evidence type="ECO:0000313" key="4">
    <source>
        <dbReference type="Proteomes" id="UP001286313"/>
    </source>
</evidence>
<dbReference type="SUPFAM" id="SSF50129">
    <property type="entry name" value="GroES-like"/>
    <property type="match status" value="1"/>
</dbReference>
<dbReference type="SMART" id="SM00829">
    <property type="entry name" value="PKS_ER"/>
    <property type="match status" value="1"/>
</dbReference>
<proteinExistence type="predicted"/>